<dbReference type="InterPro" id="IPR045335">
    <property type="entry name" value="FtsQ_C_sf"/>
</dbReference>
<dbReference type="InterPro" id="IPR013685">
    <property type="entry name" value="POTRA_FtsQ_type"/>
</dbReference>
<dbReference type="HAMAP" id="MF_00911">
    <property type="entry name" value="FtsQ_subfam"/>
    <property type="match status" value="1"/>
</dbReference>
<evidence type="ECO:0000256" key="4">
    <source>
        <dbReference type="ARBA" id="ARBA00022618"/>
    </source>
</evidence>
<keyword evidence="7 9" id="KW-0472">Membrane</keyword>
<comment type="subcellular location">
    <subcellularLocation>
        <location evidence="9">Cell inner membrane</location>
        <topology evidence="9">Single-pass type II membrane protein</topology>
    </subcellularLocation>
    <subcellularLocation>
        <location evidence="1">Membrane</location>
    </subcellularLocation>
    <text evidence="9">Localizes to the division septum.</text>
</comment>
<dbReference type="PROSITE" id="PS51779">
    <property type="entry name" value="POTRA"/>
    <property type="match status" value="1"/>
</dbReference>
<evidence type="ECO:0000256" key="3">
    <source>
        <dbReference type="ARBA" id="ARBA00022519"/>
    </source>
</evidence>
<evidence type="ECO:0000256" key="9">
    <source>
        <dbReference type="HAMAP-Rule" id="MF_00911"/>
    </source>
</evidence>
<organism evidence="11 12">
    <name type="scientific">Neiella marina</name>
    <dbReference type="NCBI Taxonomy" id="508461"/>
    <lineage>
        <taxon>Bacteria</taxon>
        <taxon>Pseudomonadati</taxon>
        <taxon>Pseudomonadota</taxon>
        <taxon>Gammaproteobacteria</taxon>
        <taxon>Alteromonadales</taxon>
        <taxon>Echinimonadaceae</taxon>
        <taxon>Neiella</taxon>
    </lineage>
</organism>
<accession>A0A8J2XNS3</accession>
<dbReference type="RefSeq" id="WP_087505473.1">
    <property type="nucleotide sequence ID" value="NZ_BMDX01000006.1"/>
</dbReference>
<dbReference type="GO" id="GO:0090529">
    <property type="term" value="P:cell septum assembly"/>
    <property type="evidence" value="ECO:0007669"/>
    <property type="project" value="InterPro"/>
</dbReference>
<feature type="transmembrane region" description="Helical" evidence="9">
    <location>
        <begin position="16"/>
        <end position="35"/>
    </location>
</feature>
<evidence type="ECO:0000313" key="12">
    <source>
        <dbReference type="Proteomes" id="UP000619743"/>
    </source>
</evidence>
<feature type="domain" description="POTRA" evidence="10">
    <location>
        <begin position="47"/>
        <end position="117"/>
    </location>
</feature>
<dbReference type="PANTHER" id="PTHR35851">
    <property type="entry name" value="CELL DIVISION PROTEIN FTSQ"/>
    <property type="match status" value="1"/>
</dbReference>
<dbReference type="PANTHER" id="PTHR35851:SF1">
    <property type="entry name" value="CELL DIVISION PROTEIN FTSQ"/>
    <property type="match status" value="1"/>
</dbReference>
<evidence type="ECO:0000256" key="5">
    <source>
        <dbReference type="ARBA" id="ARBA00022692"/>
    </source>
</evidence>
<keyword evidence="3 9" id="KW-0997">Cell inner membrane</keyword>
<dbReference type="InterPro" id="IPR005548">
    <property type="entry name" value="Cell_div_FtsQ/DivIB_C"/>
</dbReference>
<protein>
    <recommendedName>
        <fullName evidence="9">Cell division protein FtsQ</fullName>
    </recommendedName>
</protein>
<comment type="subunit">
    <text evidence="9">Part of a complex composed of FtsB, FtsL and FtsQ.</text>
</comment>
<comment type="function">
    <text evidence="9">Essential cell division protein. May link together the upstream cell division proteins, which are predominantly cytoplasmic, with the downstream cell division proteins, which are predominantly periplasmic. May control correct divisome assembly.</text>
</comment>
<dbReference type="GO" id="GO:0032153">
    <property type="term" value="C:cell division site"/>
    <property type="evidence" value="ECO:0007669"/>
    <property type="project" value="UniProtKB-UniRule"/>
</dbReference>
<reference evidence="12" key="1">
    <citation type="journal article" date="2019" name="Int. J. Syst. Evol. Microbiol.">
        <title>The Global Catalogue of Microorganisms (GCM) 10K type strain sequencing project: providing services to taxonomists for standard genome sequencing and annotation.</title>
        <authorList>
            <consortium name="The Broad Institute Genomics Platform"/>
            <consortium name="The Broad Institute Genome Sequencing Center for Infectious Disease"/>
            <person name="Wu L."/>
            <person name="Ma J."/>
        </authorList>
    </citation>
    <scope>NUCLEOTIDE SEQUENCE [LARGE SCALE GENOMIC DNA]</scope>
    <source>
        <strain evidence="12">CGMCC 1.10130</strain>
    </source>
</reference>
<gene>
    <name evidence="9 11" type="primary">ftsQ</name>
    <name evidence="11" type="ORF">GCM10011369_15340</name>
</gene>
<evidence type="ECO:0000256" key="6">
    <source>
        <dbReference type="ARBA" id="ARBA00022989"/>
    </source>
</evidence>
<sequence>MTVGASQAQRLPEWEFWFGVAFFLVTLVGGLYLAYGAAHVWSDRAALPVQHLRLHGDRQFVSDQMVTEKLLAQGPLPSLTQLDVDWVQQQMVALPWVYKAAVRKEWPDQLSVHVTEFEPVMRWTESRLVSDQGDLFTVPDTSVVAELPMVEATDDLVGDTISMLAATRAATKVADLQVVRMQVTSRQAWTLWLANGIELRLGREQTLTRFERFLALYPTLLEAQRSTPQYVDLRYDTGAAVKWPDESEKGLAEQDGKE</sequence>
<dbReference type="Pfam" id="PF08478">
    <property type="entry name" value="POTRA_1"/>
    <property type="match status" value="1"/>
</dbReference>
<evidence type="ECO:0000259" key="10">
    <source>
        <dbReference type="PROSITE" id="PS51779"/>
    </source>
</evidence>
<dbReference type="EMBL" id="BMDX01000006">
    <property type="protein sequence ID" value="GGA74456.1"/>
    <property type="molecule type" value="Genomic_DNA"/>
</dbReference>
<dbReference type="AlphaFoldDB" id="A0A8J2XNS3"/>
<keyword evidence="6 9" id="KW-1133">Transmembrane helix</keyword>
<dbReference type="GO" id="GO:0005886">
    <property type="term" value="C:plasma membrane"/>
    <property type="evidence" value="ECO:0007669"/>
    <property type="project" value="UniProtKB-SubCell"/>
</dbReference>
<dbReference type="Gene3D" id="3.10.20.310">
    <property type="entry name" value="membrane protein fhac"/>
    <property type="match status" value="1"/>
</dbReference>
<keyword evidence="8 9" id="KW-0131">Cell cycle</keyword>
<evidence type="ECO:0000313" key="11">
    <source>
        <dbReference type="EMBL" id="GGA74456.1"/>
    </source>
</evidence>
<dbReference type="GO" id="GO:0043093">
    <property type="term" value="P:FtsZ-dependent cytokinesis"/>
    <property type="evidence" value="ECO:0007669"/>
    <property type="project" value="UniProtKB-UniRule"/>
</dbReference>
<keyword evidence="4 9" id="KW-0132">Cell division</keyword>
<keyword evidence="12" id="KW-1185">Reference proteome</keyword>
<evidence type="ECO:0000256" key="8">
    <source>
        <dbReference type="ARBA" id="ARBA00023306"/>
    </source>
</evidence>
<dbReference type="InterPro" id="IPR026579">
    <property type="entry name" value="FtsQ"/>
</dbReference>
<dbReference type="InterPro" id="IPR034746">
    <property type="entry name" value="POTRA"/>
</dbReference>
<name>A0A8J2XNS3_9GAMM</name>
<keyword evidence="2 9" id="KW-1003">Cell membrane</keyword>
<evidence type="ECO:0000256" key="1">
    <source>
        <dbReference type="ARBA" id="ARBA00004370"/>
    </source>
</evidence>
<evidence type="ECO:0000256" key="2">
    <source>
        <dbReference type="ARBA" id="ARBA00022475"/>
    </source>
</evidence>
<comment type="caution">
    <text evidence="11">The sequence shown here is derived from an EMBL/GenBank/DDBJ whole genome shotgun (WGS) entry which is preliminary data.</text>
</comment>
<dbReference type="Proteomes" id="UP000619743">
    <property type="component" value="Unassembled WGS sequence"/>
</dbReference>
<comment type="similarity">
    <text evidence="9">Belongs to the FtsQ/DivIB family. FtsQ subfamily.</text>
</comment>
<dbReference type="Gene3D" id="3.40.50.11690">
    <property type="entry name" value="Cell division protein FtsQ/DivIB"/>
    <property type="match status" value="1"/>
</dbReference>
<proteinExistence type="inferred from homology"/>
<dbReference type="OrthoDB" id="9790370at2"/>
<keyword evidence="5 9" id="KW-0812">Transmembrane</keyword>
<evidence type="ECO:0000256" key="7">
    <source>
        <dbReference type="ARBA" id="ARBA00023136"/>
    </source>
</evidence>
<dbReference type="Pfam" id="PF03799">
    <property type="entry name" value="FtsQ_DivIB_C"/>
    <property type="match status" value="1"/>
</dbReference>